<keyword evidence="2" id="KW-1003">Cell membrane</keyword>
<feature type="chain" id="PRO_5039517209" evidence="7">
    <location>
        <begin position="29"/>
        <end position="655"/>
    </location>
</feature>
<feature type="transmembrane region" description="Helical" evidence="6">
    <location>
        <begin position="452"/>
        <end position="469"/>
    </location>
</feature>
<evidence type="ECO:0000259" key="8">
    <source>
        <dbReference type="PROSITE" id="PS50234"/>
    </source>
</evidence>
<dbReference type="InterPro" id="IPR018076">
    <property type="entry name" value="T2SS_GspF_dom"/>
</dbReference>
<feature type="transmembrane region" description="Helical" evidence="6">
    <location>
        <begin position="330"/>
        <end position="354"/>
    </location>
</feature>
<dbReference type="SMART" id="SM00327">
    <property type="entry name" value="VWA"/>
    <property type="match status" value="1"/>
</dbReference>
<evidence type="ECO:0000256" key="6">
    <source>
        <dbReference type="SAM" id="Phobius"/>
    </source>
</evidence>
<dbReference type="STRING" id="642780.SAMN04488570_0610"/>
<name>A0A1H1MK93_9ACTN</name>
<evidence type="ECO:0000256" key="5">
    <source>
        <dbReference type="ARBA" id="ARBA00023136"/>
    </source>
</evidence>
<dbReference type="PANTHER" id="PTHR35007:SF1">
    <property type="entry name" value="PILUS ASSEMBLY PROTEIN"/>
    <property type="match status" value="1"/>
</dbReference>
<dbReference type="EMBL" id="LT629757">
    <property type="protein sequence ID" value="SDR87274.1"/>
    <property type="molecule type" value="Genomic_DNA"/>
</dbReference>
<feature type="transmembrane region" description="Helical" evidence="6">
    <location>
        <begin position="428"/>
        <end position="446"/>
    </location>
</feature>
<proteinExistence type="predicted"/>
<dbReference type="CDD" id="cd00198">
    <property type="entry name" value="vWFA"/>
    <property type="match status" value="1"/>
</dbReference>
<evidence type="ECO:0000313" key="9">
    <source>
        <dbReference type="EMBL" id="SDR87274.1"/>
    </source>
</evidence>
<keyword evidence="3 6" id="KW-0812">Transmembrane</keyword>
<evidence type="ECO:0000256" key="7">
    <source>
        <dbReference type="SAM" id="SignalP"/>
    </source>
</evidence>
<dbReference type="PANTHER" id="PTHR35007">
    <property type="entry name" value="INTEGRAL MEMBRANE PROTEIN-RELATED"/>
    <property type="match status" value="1"/>
</dbReference>
<keyword evidence="5 6" id="KW-0472">Membrane</keyword>
<keyword evidence="4 6" id="KW-1133">Transmembrane helix</keyword>
<gene>
    <name evidence="9" type="ORF">SAMN04488570_0610</name>
</gene>
<dbReference type="InterPro" id="IPR002035">
    <property type="entry name" value="VWF_A"/>
</dbReference>
<dbReference type="RefSeq" id="WP_091725918.1">
    <property type="nucleotide sequence ID" value="NZ_LT629757.1"/>
</dbReference>
<feature type="signal peptide" evidence="7">
    <location>
        <begin position="1"/>
        <end position="28"/>
    </location>
</feature>
<organism evidence="9 10">
    <name type="scientific">Nocardioides scoriae</name>
    <dbReference type="NCBI Taxonomy" id="642780"/>
    <lineage>
        <taxon>Bacteria</taxon>
        <taxon>Bacillati</taxon>
        <taxon>Actinomycetota</taxon>
        <taxon>Actinomycetes</taxon>
        <taxon>Propionibacteriales</taxon>
        <taxon>Nocardioidaceae</taxon>
        <taxon>Nocardioides</taxon>
    </lineage>
</organism>
<keyword evidence="7" id="KW-0732">Signal</keyword>
<comment type="subcellular location">
    <subcellularLocation>
        <location evidence="1">Cell membrane</location>
        <topology evidence="1">Multi-pass membrane protein</topology>
    </subcellularLocation>
</comment>
<accession>A0A1H1MK93</accession>
<dbReference type="AlphaFoldDB" id="A0A1H1MK93"/>
<evidence type="ECO:0000256" key="3">
    <source>
        <dbReference type="ARBA" id="ARBA00022692"/>
    </source>
</evidence>
<dbReference type="Pfam" id="PF00482">
    <property type="entry name" value="T2SSF"/>
    <property type="match status" value="1"/>
</dbReference>
<evidence type="ECO:0000256" key="1">
    <source>
        <dbReference type="ARBA" id="ARBA00004651"/>
    </source>
</evidence>
<evidence type="ECO:0000256" key="4">
    <source>
        <dbReference type="ARBA" id="ARBA00022989"/>
    </source>
</evidence>
<dbReference type="InterPro" id="IPR036465">
    <property type="entry name" value="vWFA_dom_sf"/>
</dbReference>
<dbReference type="Gene3D" id="1.20.81.30">
    <property type="entry name" value="Type II secretion system (T2SS), domain F"/>
    <property type="match status" value="1"/>
</dbReference>
<feature type="transmembrane region" description="Helical" evidence="6">
    <location>
        <begin position="596"/>
        <end position="615"/>
    </location>
</feature>
<dbReference type="OrthoDB" id="597333at2"/>
<feature type="domain" description="VWFA" evidence="8">
    <location>
        <begin position="90"/>
        <end position="269"/>
    </location>
</feature>
<reference evidence="10" key="1">
    <citation type="submission" date="2016-10" db="EMBL/GenBank/DDBJ databases">
        <authorList>
            <person name="Varghese N."/>
            <person name="Submissions S."/>
        </authorList>
    </citation>
    <scope>NUCLEOTIDE SEQUENCE [LARGE SCALE GENOMIC DNA]</scope>
    <source>
        <strain evidence="10">DSM 22127</strain>
    </source>
</reference>
<dbReference type="SUPFAM" id="SSF53300">
    <property type="entry name" value="vWA-like"/>
    <property type="match status" value="1"/>
</dbReference>
<dbReference type="InterPro" id="IPR042094">
    <property type="entry name" value="T2SS_GspF_sf"/>
</dbReference>
<dbReference type="Pfam" id="PF13519">
    <property type="entry name" value="VWA_2"/>
    <property type="match status" value="1"/>
</dbReference>
<feature type="transmembrane region" description="Helical" evidence="6">
    <location>
        <begin position="627"/>
        <end position="648"/>
    </location>
</feature>
<dbReference type="Gene3D" id="3.40.50.410">
    <property type="entry name" value="von Willebrand factor, type A domain"/>
    <property type="match status" value="1"/>
</dbReference>
<dbReference type="GO" id="GO:0005886">
    <property type="term" value="C:plasma membrane"/>
    <property type="evidence" value="ECO:0007669"/>
    <property type="project" value="UniProtKB-SubCell"/>
</dbReference>
<protein>
    <submittedName>
        <fullName evidence="9">Tight adherence protein B</fullName>
    </submittedName>
</protein>
<evidence type="ECO:0000313" key="10">
    <source>
        <dbReference type="Proteomes" id="UP000198859"/>
    </source>
</evidence>
<evidence type="ECO:0000256" key="2">
    <source>
        <dbReference type="ARBA" id="ARBA00022475"/>
    </source>
</evidence>
<dbReference type="Proteomes" id="UP000198859">
    <property type="component" value="Chromosome I"/>
</dbReference>
<dbReference type="PROSITE" id="PS50234">
    <property type="entry name" value="VWFA"/>
    <property type="match status" value="1"/>
</dbReference>
<keyword evidence="10" id="KW-1185">Reference proteome</keyword>
<sequence length="655" mass="67045">MSPRRLLVAAALLALGGPTALLVAPAGAAPATGSGAGIDHAQPTDEGVKLLVTVPATGEVDPAGVAVSIGGTGVDSTAELAASTDDVRRTTILAIDTSDSMRGARIEAARTAAETYLSTVPANVEVGVVSFDADVQVLVPPTIDRGRARAAVANLRLTRSTALYDGVLGALEALGPDGDDAGQRSVLVLSDGKDTTDTSLSTVVKAVRDSGAQLDVVSLDQGGEAAQPLQLLAQAGRGEVIDASGDSLTTAFRNEADALARQLVVTAEVPGGTSTSEDVTVEVPVDGVPVTASAYLPVRASASTAPREDPTPQAAGPVAALGPRFELSQLVVYGGVGAIGLGLVGLVSVMAFAGPSVSKDDKLRKQLEAYGVFGAPTSSTGSPQAGPGSLGQSATHAAESVLAGREGLEEKIAASLNAAGMSLKPAEWLLLHAGTTVGAGALGLLLGRGNVLVGLLLLALGAVAPRVYLSLRRARRIKAFSTNLPDTLQLMAGSLSAGLSLAQSIDTIVKEGGEPIATEFRRVIVESRLGVTLEDSMEGVGERMQSKDFAWVVMAIRIQREVGGNLAELLLQVAATLREREYLRRHVRALSAEGRLSAWVLGGLPPGFLGYLTLAKPDYVMVLYTTPVGWVLLGVMALLLTVGVLWMAKVGKVDV</sequence>